<dbReference type="Proteomes" id="UP000243024">
    <property type="component" value="Unassembled WGS sequence"/>
</dbReference>
<reference evidence="2 3" key="1">
    <citation type="submission" date="2015-09" db="EMBL/GenBank/DDBJ databases">
        <title>Draft genome sequence of Hydrogenibacillus schlegelii DSM 2000.</title>
        <authorList>
            <person name="Hemp J."/>
        </authorList>
    </citation>
    <scope>NUCLEOTIDE SEQUENCE [LARGE SCALE GENOMIC DNA]</scope>
    <source>
        <strain evidence="2 3">MA 48</strain>
    </source>
</reference>
<comment type="caution">
    <text evidence="2">The sequence shown here is derived from an EMBL/GenBank/DDBJ whole genome shotgun (WGS) entry which is preliminary data.</text>
</comment>
<name>A0A132MHB2_HYDSH</name>
<dbReference type="RefSeq" id="WP_066198647.1">
    <property type="nucleotide sequence ID" value="NZ_JXBB01000004.1"/>
</dbReference>
<keyword evidence="3" id="KW-1185">Reference proteome</keyword>
<feature type="region of interest" description="Disordered" evidence="1">
    <location>
        <begin position="309"/>
        <end position="341"/>
    </location>
</feature>
<organism evidence="2 3">
    <name type="scientific">Hydrogenibacillus schlegelii</name>
    <name type="common">Bacillus schlegelii</name>
    <dbReference type="NCBI Taxonomy" id="1484"/>
    <lineage>
        <taxon>Bacteria</taxon>
        <taxon>Bacillati</taxon>
        <taxon>Bacillota</taxon>
        <taxon>Bacilli</taxon>
        <taxon>Bacillales</taxon>
        <taxon>Bacillales Family X. Incertae Sedis</taxon>
        <taxon>Hydrogenibacillus</taxon>
    </lineage>
</organism>
<evidence type="ECO:0000256" key="1">
    <source>
        <dbReference type="SAM" id="MobiDB-lite"/>
    </source>
</evidence>
<gene>
    <name evidence="2" type="ORF">SA87_08270</name>
</gene>
<sequence>MWELVAWGKEWAPRETKLKELHPPHIQKKSAAYKRRWNEIIKYHGVPFKNREGRLYYFIVYIVAGPEDVGYVVLDEQGEAVPWDEAYPVAVRSQLYRRIVENGIFWNMRRIVSGKFVRHIRTVLRELRKLQAVAEKNGEVEVQQSIEQLLRDHEIALEYGLQAEEGYRLGKEHVDAVLARGYATEEDLRALYRMACEKLSFPVYRNLKVTIECEKDYDRVKHFMWKNLWRLVVRNPFGTWGLWNYISYANTDEDRGKTRVALDSYEVHPVTKERHTFALQKEMMGAFCEHQWRTLLEETEMTVRKMLRNPRQTADDGAAGEEKAVAGSAKEQVGAGGSLLR</sequence>
<accession>A0A132MHB2</accession>
<dbReference type="STRING" id="1484.SA87_08270"/>
<dbReference type="AlphaFoldDB" id="A0A132MHB2"/>
<evidence type="ECO:0000313" key="2">
    <source>
        <dbReference type="EMBL" id="OAR05136.1"/>
    </source>
</evidence>
<proteinExistence type="predicted"/>
<dbReference type="EMBL" id="JXBB01000004">
    <property type="protein sequence ID" value="OAR05136.1"/>
    <property type="molecule type" value="Genomic_DNA"/>
</dbReference>
<evidence type="ECO:0000313" key="3">
    <source>
        <dbReference type="Proteomes" id="UP000243024"/>
    </source>
</evidence>
<protein>
    <submittedName>
        <fullName evidence="2">Uncharacterized protein</fullName>
    </submittedName>
</protein>